<evidence type="ECO:0000313" key="1">
    <source>
        <dbReference type="EMBL" id="KAG2377721.1"/>
    </source>
</evidence>
<dbReference type="RefSeq" id="XP_044544983.1">
    <property type="nucleotide sequence ID" value="XM_044698923.1"/>
</dbReference>
<protein>
    <submittedName>
        <fullName evidence="1">Uncharacterized protein</fullName>
    </submittedName>
</protein>
<name>A0AA88GJQ8_NAELO</name>
<reference evidence="1 2" key="1">
    <citation type="journal article" date="2018" name="BMC Genomics">
        <title>The genome of Naegleria lovaniensis, the basis for a comparative approach to unravel pathogenicity factors of the human pathogenic amoeba N. fowleri.</title>
        <authorList>
            <person name="Liechti N."/>
            <person name="Schurch N."/>
            <person name="Bruggmann R."/>
            <person name="Wittwer M."/>
        </authorList>
    </citation>
    <scope>NUCLEOTIDE SEQUENCE [LARGE SCALE GENOMIC DNA]</scope>
    <source>
        <strain evidence="1 2">ATCC 30569</strain>
    </source>
</reference>
<dbReference type="InterPro" id="IPR011050">
    <property type="entry name" value="Pectin_lyase_fold/virulence"/>
</dbReference>
<keyword evidence="2" id="KW-1185">Reference proteome</keyword>
<dbReference type="Proteomes" id="UP000816034">
    <property type="component" value="Unassembled WGS sequence"/>
</dbReference>
<organism evidence="1 2">
    <name type="scientific">Naegleria lovaniensis</name>
    <name type="common">Amoeba</name>
    <dbReference type="NCBI Taxonomy" id="51637"/>
    <lineage>
        <taxon>Eukaryota</taxon>
        <taxon>Discoba</taxon>
        <taxon>Heterolobosea</taxon>
        <taxon>Tetramitia</taxon>
        <taxon>Eutetramitia</taxon>
        <taxon>Vahlkampfiidae</taxon>
        <taxon>Naegleria</taxon>
    </lineage>
</organism>
<accession>A0AA88GJQ8</accession>
<dbReference type="GeneID" id="68101260"/>
<evidence type="ECO:0000313" key="2">
    <source>
        <dbReference type="Proteomes" id="UP000816034"/>
    </source>
</evidence>
<gene>
    <name evidence="1" type="ORF">C9374_008806</name>
</gene>
<sequence>MLFHLILQPFNDRIAINCQHSALFKDQAFALLTFENIDVKKSYWKVSYSTLDIQYMTIKNSIWEENIVEIDDLSELPQVWIDIQYSTQRRSVFTLAAKPSIFISHSLLEKITFNSLRNSNISISCSQVIDSNFGNSKDLHEVWDNVEFTIEDSSILNSNVTLARFRHVTFHNVSFHETNMLAIIYTYDVLFQNVIAREGRFYSLLQSNGNLNIWESVFDSLDSIENFKHLFDIISTSPIDIDSSLFSNNKAPVMHLLDILAANIYYSNFLDNIGPCLAAEWNTFLVGSFIRIESVNFINNTCTDCEGSAAQLNFDSIEIVESYFQGNQALNGGALRINSAESQISKSVFLDNIASYKEELFIFLILLL</sequence>
<comment type="caution">
    <text evidence="1">The sequence shown here is derived from an EMBL/GenBank/DDBJ whole genome shotgun (WGS) entry which is preliminary data.</text>
</comment>
<dbReference type="SUPFAM" id="SSF51126">
    <property type="entry name" value="Pectin lyase-like"/>
    <property type="match status" value="1"/>
</dbReference>
<proteinExistence type="predicted"/>
<dbReference type="AlphaFoldDB" id="A0AA88GJQ8"/>
<dbReference type="EMBL" id="PYSW02000036">
    <property type="protein sequence ID" value="KAG2377721.1"/>
    <property type="molecule type" value="Genomic_DNA"/>
</dbReference>